<dbReference type="RefSeq" id="WP_168848802.1">
    <property type="nucleotide sequence ID" value="NZ_JAAVSD010000004.1"/>
</dbReference>
<dbReference type="EMBL" id="JAAVSD010000004">
    <property type="protein sequence ID" value="NLR28961.1"/>
    <property type="molecule type" value="Genomic_DNA"/>
</dbReference>
<gene>
    <name evidence="3" type="ORF">HEQ44_02055</name>
</gene>
<organism evidence="3 4">
    <name type="scientific">Levilactobacillus tujiorum</name>
    <dbReference type="NCBI Taxonomy" id="2912243"/>
    <lineage>
        <taxon>Bacteria</taxon>
        <taxon>Bacillati</taxon>
        <taxon>Bacillota</taxon>
        <taxon>Bacilli</taxon>
        <taxon>Lactobacillales</taxon>
        <taxon>Lactobacillaceae</taxon>
        <taxon>Levilactobacillus</taxon>
    </lineage>
</organism>
<feature type="chain" id="PRO_5047386518" description="Bacterial Ig domain-containing protein" evidence="1">
    <location>
        <begin position="26"/>
        <end position="282"/>
    </location>
</feature>
<keyword evidence="1" id="KW-0732">Signal</keyword>
<feature type="signal peptide" evidence="1">
    <location>
        <begin position="1"/>
        <end position="25"/>
    </location>
</feature>
<reference evidence="3 4" key="1">
    <citation type="submission" date="2020-03" db="EMBL/GenBank/DDBJ databases">
        <authorList>
            <person name="Zhang Z."/>
            <person name="Guo Z."/>
            <person name="Hou Q."/>
            <person name="Shen X."/>
        </authorList>
    </citation>
    <scope>NUCLEOTIDE SEQUENCE [LARGE SCALE GENOMIC DNA]</scope>
    <source>
        <strain evidence="3 4">HBUAS51329</strain>
    </source>
</reference>
<evidence type="ECO:0000256" key="1">
    <source>
        <dbReference type="SAM" id="SignalP"/>
    </source>
</evidence>
<keyword evidence="4" id="KW-1185">Reference proteome</keyword>
<protein>
    <recommendedName>
        <fullName evidence="2">Bacterial Ig domain-containing protein</fullName>
    </recommendedName>
</protein>
<dbReference type="InterPro" id="IPR041498">
    <property type="entry name" value="Big_6"/>
</dbReference>
<dbReference type="Pfam" id="PF17936">
    <property type="entry name" value="Big_6"/>
    <property type="match status" value="1"/>
</dbReference>
<evidence type="ECO:0000313" key="3">
    <source>
        <dbReference type="EMBL" id="NLR28961.1"/>
    </source>
</evidence>
<dbReference type="Proteomes" id="UP000707477">
    <property type="component" value="Unassembled WGS sequence"/>
</dbReference>
<evidence type="ECO:0000313" key="4">
    <source>
        <dbReference type="Proteomes" id="UP000707477"/>
    </source>
</evidence>
<name>A0ABX1L1Q0_9LACO</name>
<feature type="domain" description="Bacterial Ig" evidence="2">
    <location>
        <begin position="43"/>
        <end position="114"/>
    </location>
</feature>
<evidence type="ECO:0000259" key="2">
    <source>
        <dbReference type="Pfam" id="PF17936"/>
    </source>
</evidence>
<proteinExistence type="predicted"/>
<accession>A0ABX1L1Q0</accession>
<sequence>MKKFMIAMTGLVTVFTIGATVPATAITPTVTAHAATHVGPNLSVKSVYSNAKTIKGTATKGSKIAVKKSKNAKTDLGTATASKKTGKYTVKLAKTLKKNSNVYVYATNPKTKTSFYRIIRVQAAATKKAATTKKATAKKTATKKVTTKKAATKKTTKKATAKKTSTKKSASFSVKTPTGTWKSNTANKYSQKMVFSQKTGFNQYLYKNGKKVKTLVAYAKYSVDAKTPTFWKITYTPKGAKTSKTLYLRFTSAKKFKIVNSKNKVVAVKAGVAPAAKWTFTK</sequence>
<comment type="caution">
    <text evidence="3">The sequence shown here is derived from an EMBL/GenBank/DDBJ whole genome shotgun (WGS) entry which is preliminary data.</text>
</comment>